<evidence type="ECO:0000256" key="4">
    <source>
        <dbReference type="ARBA" id="ARBA00022679"/>
    </source>
</evidence>
<evidence type="ECO:0000256" key="8">
    <source>
        <dbReference type="ARBA" id="ARBA00048552"/>
    </source>
</evidence>
<accession>A0AAW5KDM3</accession>
<evidence type="ECO:0000259" key="9">
    <source>
        <dbReference type="Pfam" id="PF04983"/>
    </source>
</evidence>
<dbReference type="Gene3D" id="1.10.274.100">
    <property type="entry name" value="RNA polymerase Rpb1, domain 3"/>
    <property type="match status" value="1"/>
</dbReference>
<sequence>DGDQMAVHVPLSAEAQSEARFLMLAAGNLLKPSDGCPVTVPTQDMVLGSYYLTMQKPGEPGEGMVFRDQNEALMAYQEGILGLPAAIKVRREKEVEGVKHQRLIDTTVGRLIFNDPIPQDLGYVDRSDPEKLLDLEIDFLVTKKQL</sequence>
<feature type="non-terminal residue" evidence="10">
    <location>
        <position position="1"/>
    </location>
</feature>
<dbReference type="InterPro" id="IPR045867">
    <property type="entry name" value="DNA-dir_RpoC_beta_prime"/>
</dbReference>
<dbReference type="Proteomes" id="UP001205063">
    <property type="component" value="Unassembled WGS sequence"/>
</dbReference>
<organism evidence="10 11">
    <name type="scientific">Bittarella massiliensis</name>
    <name type="common">ex Durand et al. 2017</name>
    <dbReference type="NCBI Taxonomy" id="1720313"/>
    <lineage>
        <taxon>Bacteria</taxon>
        <taxon>Bacillati</taxon>
        <taxon>Bacillota</taxon>
        <taxon>Clostridia</taxon>
        <taxon>Eubacteriales</taxon>
        <taxon>Oscillospiraceae</taxon>
        <taxon>Bittarella (ex Durand et al. 2017)</taxon>
    </lineage>
</organism>
<dbReference type="GO" id="GO:0046872">
    <property type="term" value="F:metal ion binding"/>
    <property type="evidence" value="ECO:0007669"/>
    <property type="project" value="UniProtKB-KW"/>
</dbReference>
<evidence type="ECO:0000313" key="10">
    <source>
        <dbReference type="EMBL" id="MCQ4950613.1"/>
    </source>
</evidence>
<dbReference type="InterPro" id="IPR042102">
    <property type="entry name" value="RNA_pol_Rpb1_3_sf"/>
</dbReference>
<feature type="non-terminal residue" evidence="10">
    <location>
        <position position="146"/>
    </location>
</feature>
<dbReference type="GO" id="GO:0003899">
    <property type="term" value="F:DNA-directed RNA polymerase activity"/>
    <property type="evidence" value="ECO:0007669"/>
    <property type="project" value="UniProtKB-EC"/>
</dbReference>
<keyword evidence="5" id="KW-0548">Nucleotidyltransferase</keyword>
<dbReference type="EMBL" id="JANGAB010000050">
    <property type="protein sequence ID" value="MCQ4950613.1"/>
    <property type="molecule type" value="Genomic_DNA"/>
</dbReference>
<evidence type="ECO:0000256" key="3">
    <source>
        <dbReference type="ARBA" id="ARBA00022478"/>
    </source>
</evidence>
<evidence type="ECO:0000256" key="1">
    <source>
        <dbReference type="ARBA" id="ARBA00004026"/>
    </source>
</evidence>
<evidence type="ECO:0000313" key="11">
    <source>
        <dbReference type="Proteomes" id="UP001205063"/>
    </source>
</evidence>
<dbReference type="Pfam" id="PF04983">
    <property type="entry name" value="RNA_pol_Rpb1_3"/>
    <property type="match status" value="1"/>
</dbReference>
<comment type="function">
    <text evidence="1">DNA-dependent RNA polymerase catalyzes the transcription of DNA into RNA using the four ribonucleoside triphosphates as substrates.</text>
</comment>
<dbReference type="EC" id="2.7.7.6" evidence="2"/>
<name>A0AAW5KDM3_9FIRM</name>
<reference evidence="10" key="1">
    <citation type="submission" date="2022-06" db="EMBL/GenBank/DDBJ databases">
        <title>Isolation of gut microbiota from human fecal samples.</title>
        <authorList>
            <person name="Pamer E.G."/>
            <person name="Barat B."/>
            <person name="Waligurski E."/>
            <person name="Medina S."/>
            <person name="Paddock L."/>
            <person name="Mostad J."/>
        </authorList>
    </citation>
    <scope>NUCLEOTIDE SEQUENCE</scope>
    <source>
        <strain evidence="10">DFI.7.96</strain>
    </source>
</reference>
<dbReference type="SUPFAM" id="SSF64484">
    <property type="entry name" value="beta and beta-prime subunits of DNA dependent RNA-polymerase"/>
    <property type="match status" value="1"/>
</dbReference>
<gene>
    <name evidence="10" type="ORF">NE646_13255</name>
</gene>
<keyword evidence="3 10" id="KW-0240">DNA-directed RNA polymerase</keyword>
<dbReference type="PANTHER" id="PTHR19376">
    <property type="entry name" value="DNA-DIRECTED RNA POLYMERASE"/>
    <property type="match status" value="1"/>
</dbReference>
<protein>
    <recommendedName>
        <fullName evidence="2">DNA-directed RNA polymerase</fullName>
        <ecNumber evidence="2">2.7.7.6</ecNumber>
    </recommendedName>
</protein>
<comment type="catalytic activity">
    <reaction evidence="8">
        <text>RNA(n) + a ribonucleoside 5'-triphosphate = RNA(n+1) + diphosphate</text>
        <dbReference type="Rhea" id="RHEA:21248"/>
        <dbReference type="Rhea" id="RHEA-COMP:14527"/>
        <dbReference type="Rhea" id="RHEA-COMP:17342"/>
        <dbReference type="ChEBI" id="CHEBI:33019"/>
        <dbReference type="ChEBI" id="CHEBI:61557"/>
        <dbReference type="ChEBI" id="CHEBI:140395"/>
        <dbReference type="EC" id="2.7.7.6"/>
    </reaction>
</comment>
<keyword evidence="4" id="KW-0808">Transferase</keyword>
<dbReference type="GO" id="GO:0006351">
    <property type="term" value="P:DNA-templated transcription"/>
    <property type="evidence" value="ECO:0007669"/>
    <property type="project" value="InterPro"/>
</dbReference>
<evidence type="ECO:0000256" key="2">
    <source>
        <dbReference type="ARBA" id="ARBA00012418"/>
    </source>
</evidence>
<dbReference type="InterPro" id="IPR007066">
    <property type="entry name" value="RNA_pol_Rpb1_3"/>
</dbReference>
<dbReference type="PANTHER" id="PTHR19376:SF54">
    <property type="entry name" value="DNA-DIRECTED RNA POLYMERASE SUBUNIT BETA"/>
    <property type="match status" value="1"/>
</dbReference>
<dbReference type="GO" id="GO:0003677">
    <property type="term" value="F:DNA binding"/>
    <property type="evidence" value="ECO:0007669"/>
    <property type="project" value="InterPro"/>
</dbReference>
<keyword evidence="7" id="KW-0804">Transcription</keyword>
<evidence type="ECO:0000256" key="6">
    <source>
        <dbReference type="ARBA" id="ARBA00022723"/>
    </source>
</evidence>
<evidence type="ECO:0000256" key="5">
    <source>
        <dbReference type="ARBA" id="ARBA00022695"/>
    </source>
</evidence>
<dbReference type="AlphaFoldDB" id="A0AAW5KDM3"/>
<proteinExistence type="predicted"/>
<dbReference type="Gene3D" id="2.40.40.20">
    <property type="match status" value="1"/>
</dbReference>
<comment type="caution">
    <text evidence="10">The sequence shown here is derived from an EMBL/GenBank/DDBJ whole genome shotgun (WGS) entry which is preliminary data.</text>
</comment>
<feature type="domain" description="RNA polymerase Rpb1" evidence="9">
    <location>
        <begin position="28"/>
        <end position="121"/>
    </location>
</feature>
<keyword evidence="6" id="KW-0479">Metal-binding</keyword>
<evidence type="ECO:0000256" key="7">
    <source>
        <dbReference type="ARBA" id="ARBA00023163"/>
    </source>
</evidence>
<dbReference type="GO" id="GO:0000428">
    <property type="term" value="C:DNA-directed RNA polymerase complex"/>
    <property type="evidence" value="ECO:0007669"/>
    <property type="project" value="UniProtKB-KW"/>
</dbReference>